<organism evidence="2 3">
    <name type="scientific">Exophiala xenobiotica</name>
    <dbReference type="NCBI Taxonomy" id="348802"/>
    <lineage>
        <taxon>Eukaryota</taxon>
        <taxon>Fungi</taxon>
        <taxon>Dikarya</taxon>
        <taxon>Ascomycota</taxon>
        <taxon>Pezizomycotina</taxon>
        <taxon>Eurotiomycetes</taxon>
        <taxon>Chaetothyriomycetidae</taxon>
        <taxon>Chaetothyriales</taxon>
        <taxon>Herpotrichiellaceae</taxon>
        <taxon>Exophiala</taxon>
    </lineage>
</organism>
<dbReference type="Pfam" id="PF13474">
    <property type="entry name" value="SnoaL_3"/>
    <property type="match status" value="1"/>
</dbReference>
<dbReference type="GeneID" id="25332654"/>
<sequence>MSSPSSLSDTYVDLSGTARTILTTLCNSRDFSQLNRYISADVMSQHEDEPPSFSRDAFTQDWAAALHRMPGVQLNIKEACVDELQHKVWVRSEISGLPGGMRKESIDMMTFNEEGLLVKSVDCQRVLSRRAGEDCALIRP</sequence>
<dbReference type="AlphaFoldDB" id="A0A0D2E2T1"/>
<dbReference type="HOGENOM" id="CLU_1835216_0_0_1"/>
<dbReference type="Proteomes" id="UP000054342">
    <property type="component" value="Unassembled WGS sequence"/>
</dbReference>
<dbReference type="Gene3D" id="3.10.450.50">
    <property type="match status" value="1"/>
</dbReference>
<dbReference type="OrthoDB" id="4112712at2759"/>
<evidence type="ECO:0000313" key="2">
    <source>
        <dbReference type="EMBL" id="KIW49030.1"/>
    </source>
</evidence>
<reference evidence="2 3" key="1">
    <citation type="submission" date="2015-01" db="EMBL/GenBank/DDBJ databases">
        <title>The Genome Sequence of Exophiala xenobiotica CBS118157.</title>
        <authorList>
            <consortium name="The Broad Institute Genomics Platform"/>
            <person name="Cuomo C."/>
            <person name="de Hoog S."/>
            <person name="Gorbushina A."/>
            <person name="Stielow B."/>
            <person name="Teixiera M."/>
            <person name="Abouelleil A."/>
            <person name="Chapman S.B."/>
            <person name="Priest M."/>
            <person name="Young S.K."/>
            <person name="Wortman J."/>
            <person name="Nusbaum C."/>
            <person name="Birren B."/>
        </authorList>
    </citation>
    <scope>NUCLEOTIDE SEQUENCE [LARGE SCALE GENOMIC DNA]</scope>
    <source>
        <strain evidence="2 3">CBS 118157</strain>
    </source>
</reference>
<feature type="domain" description="SnoaL-like" evidence="1">
    <location>
        <begin position="25"/>
        <end position="94"/>
    </location>
</feature>
<dbReference type="SUPFAM" id="SSF54427">
    <property type="entry name" value="NTF2-like"/>
    <property type="match status" value="1"/>
</dbReference>
<dbReference type="EMBL" id="KN847323">
    <property type="protein sequence ID" value="KIW49030.1"/>
    <property type="molecule type" value="Genomic_DNA"/>
</dbReference>
<evidence type="ECO:0000313" key="3">
    <source>
        <dbReference type="Proteomes" id="UP000054342"/>
    </source>
</evidence>
<proteinExistence type="predicted"/>
<evidence type="ECO:0000259" key="1">
    <source>
        <dbReference type="Pfam" id="PF13474"/>
    </source>
</evidence>
<dbReference type="InterPro" id="IPR037401">
    <property type="entry name" value="SnoaL-like"/>
</dbReference>
<name>A0A0D2E2T1_9EURO</name>
<protein>
    <recommendedName>
        <fullName evidence="1">SnoaL-like domain-containing protein</fullName>
    </recommendedName>
</protein>
<dbReference type="InterPro" id="IPR032710">
    <property type="entry name" value="NTF2-like_dom_sf"/>
</dbReference>
<accession>A0A0D2E2T1</accession>
<keyword evidence="3" id="KW-1185">Reference proteome</keyword>
<dbReference type="RefSeq" id="XP_013309614.1">
    <property type="nucleotide sequence ID" value="XM_013454160.1"/>
</dbReference>
<gene>
    <name evidence="2" type="ORF">PV05_10746</name>
</gene>